<organism evidence="1 2">
    <name type="scientific">Chelydra serpentina</name>
    <name type="common">Snapping turtle</name>
    <name type="synonym">Testudo serpentina</name>
    <dbReference type="NCBI Taxonomy" id="8475"/>
    <lineage>
        <taxon>Eukaryota</taxon>
        <taxon>Metazoa</taxon>
        <taxon>Chordata</taxon>
        <taxon>Craniata</taxon>
        <taxon>Vertebrata</taxon>
        <taxon>Euteleostomi</taxon>
        <taxon>Archelosauria</taxon>
        <taxon>Testudinata</taxon>
        <taxon>Testudines</taxon>
        <taxon>Cryptodira</taxon>
        <taxon>Durocryptodira</taxon>
        <taxon>Americhelydia</taxon>
        <taxon>Chelydroidea</taxon>
        <taxon>Chelydridae</taxon>
        <taxon>Chelydra</taxon>
    </lineage>
</organism>
<keyword evidence="2" id="KW-1185">Reference proteome</keyword>
<sequence>HVNRSVSASGPSYHSFSHLLARHSALQPRTPQLKRSTSLHLPSSWDYRHVPPHLQTFTRLQIPKKPPIKHLITAFSCMCLNEMLLLPQSRISPSSPSDGVTGLASAQLFHTPATSHQLIIWGAPFAQPFLLYFGNKVQPSVFPPRREEMYLYICESSHPV</sequence>
<reference evidence="1" key="1">
    <citation type="submission" date="2025-08" db="UniProtKB">
        <authorList>
            <consortium name="Ensembl"/>
        </authorList>
    </citation>
    <scope>IDENTIFICATION</scope>
</reference>
<protein>
    <submittedName>
        <fullName evidence="1">Uncharacterized protein</fullName>
    </submittedName>
</protein>
<evidence type="ECO:0000313" key="1">
    <source>
        <dbReference type="Ensembl" id="ENSCSRP00000026484.1"/>
    </source>
</evidence>
<evidence type="ECO:0000313" key="2">
    <source>
        <dbReference type="Proteomes" id="UP000694403"/>
    </source>
</evidence>
<dbReference type="Proteomes" id="UP000694403">
    <property type="component" value="Unplaced"/>
</dbReference>
<accession>A0A8C3TDB6</accession>
<dbReference type="Ensembl" id="ENSCSRT00000027591.1">
    <property type="protein sequence ID" value="ENSCSRP00000026484.1"/>
    <property type="gene ID" value="ENSCSRG00000019720.1"/>
</dbReference>
<reference evidence="1" key="2">
    <citation type="submission" date="2025-09" db="UniProtKB">
        <authorList>
            <consortium name="Ensembl"/>
        </authorList>
    </citation>
    <scope>IDENTIFICATION</scope>
</reference>
<dbReference type="AlphaFoldDB" id="A0A8C3TDB6"/>
<proteinExistence type="predicted"/>
<name>A0A8C3TDB6_CHESE</name>